<dbReference type="SUPFAM" id="SSF48452">
    <property type="entry name" value="TPR-like"/>
    <property type="match status" value="1"/>
</dbReference>
<feature type="domain" description="Peptidase M48" evidence="7">
    <location>
        <begin position="87"/>
        <end position="271"/>
    </location>
</feature>
<dbReference type="Proteomes" id="UP000276254">
    <property type="component" value="Chromosome"/>
</dbReference>
<dbReference type="PANTHER" id="PTHR22726:SF1">
    <property type="entry name" value="METALLOENDOPEPTIDASE OMA1, MITOCHONDRIAL"/>
    <property type="match status" value="1"/>
</dbReference>
<dbReference type="PANTHER" id="PTHR22726">
    <property type="entry name" value="METALLOENDOPEPTIDASE OMA1"/>
    <property type="match status" value="1"/>
</dbReference>
<evidence type="ECO:0000256" key="3">
    <source>
        <dbReference type="ARBA" id="ARBA00022801"/>
    </source>
</evidence>
<dbReference type="Gene3D" id="3.30.2010.10">
    <property type="entry name" value="Metalloproteases ('zincins'), catalytic domain"/>
    <property type="match status" value="1"/>
</dbReference>
<dbReference type="InterPro" id="IPR051156">
    <property type="entry name" value="Mito/Outer_Membr_Metalloprot"/>
</dbReference>
<keyword evidence="4 6" id="KW-0862">Zinc</keyword>
<dbReference type="GO" id="GO:0051603">
    <property type="term" value="P:proteolysis involved in protein catabolic process"/>
    <property type="evidence" value="ECO:0007669"/>
    <property type="project" value="TreeGrafter"/>
</dbReference>
<keyword evidence="3 6" id="KW-0378">Hydrolase</keyword>
<evidence type="ECO:0000256" key="1">
    <source>
        <dbReference type="ARBA" id="ARBA00022670"/>
    </source>
</evidence>
<evidence type="ECO:0000256" key="4">
    <source>
        <dbReference type="ARBA" id="ARBA00022833"/>
    </source>
</evidence>
<protein>
    <submittedName>
        <fullName evidence="8">Peptidase M48</fullName>
    </submittedName>
</protein>
<dbReference type="AlphaFoldDB" id="A0A494TPJ7"/>
<evidence type="ECO:0000313" key="8">
    <source>
        <dbReference type="EMBL" id="AYJ87771.1"/>
    </source>
</evidence>
<evidence type="ECO:0000256" key="5">
    <source>
        <dbReference type="ARBA" id="ARBA00023049"/>
    </source>
</evidence>
<dbReference type="GO" id="GO:0046872">
    <property type="term" value="F:metal ion binding"/>
    <property type="evidence" value="ECO:0007669"/>
    <property type="project" value="UniProtKB-KW"/>
</dbReference>
<organism evidence="8 9">
    <name type="scientific">Sphingomonas paeninsulae</name>
    <dbReference type="NCBI Taxonomy" id="2319844"/>
    <lineage>
        <taxon>Bacteria</taxon>
        <taxon>Pseudomonadati</taxon>
        <taxon>Pseudomonadota</taxon>
        <taxon>Alphaproteobacteria</taxon>
        <taxon>Sphingomonadales</taxon>
        <taxon>Sphingomonadaceae</taxon>
        <taxon>Sphingomonas</taxon>
    </lineage>
</organism>
<dbReference type="CDD" id="cd07324">
    <property type="entry name" value="M48C_Oma1-like"/>
    <property type="match status" value="1"/>
</dbReference>
<dbReference type="InterPro" id="IPR001915">
    <property type="entry name" value="Peptidase_M48"/>
</dbReference>
<evidence type="ECO:0000259" key="7">
    <source>
        <dbReference type="Pfam" id="PF01435"/>
    </source>
</evidence>
<dbReference type="EMBL" id="CP032829">
    <property type="protein sequence ID" value="AYJ87771.1"/>
    <property type="molecule type" value="Genomic_DNA"/>
</dbReference>
<dbReference type="OrthoDB" id="9810445at2"/>
<evidence type="ECO:0000256" key="6">
    <source>
        <dbReference type="RuleBase" id="RU003983"/>
    </source>
</evidence>
<keyword evidence="9" id="KW-1185">Reference proteome</keyword>
<evidence type="ECO:0000256" key="2">
    <source>
        <dbReference type="ARBA" id="ARBA00022723"/>
    </source>
</evidence>
<accession>A0A494TPJ7</accession>
<dbReference type="Gene3D" id="1.25.40.10">
    <property type="entry name" value="Tetratricopeptide repeat domain"/>
    <property type="match status" value="1"/>
</dbReference>
<name>A0A494TPJ7_SPHPE</name>
<keyword evidence="2" id="KW-0479">Metal-binding</keyword>
<dbReference type="KEGG" id="spha:D3Y57_19880"/>
<gene>
    <name evidence="8" type="ORF">D3Y57_19880</name>
</gene>
<sequence>MARRFSVARNADSCGEVNLGNLRRFIAVAAIAWASLSVASEPKPFGSPATHGYQPIGVDEKGIWAESDETERELKNSKLLVRDEKLTAYLNKVLCREVGSERCTAARIYVVRQPFFNASMYPNGMLTVFTGALIRFRNEAQLAAVLGHEFGHFEARHGLLGLKSRRNTASWINWLTVISIGAGQYQDYRTAFWGNHYRFSRDQERDADFRGIRDMGTAGYRTLNASQIWSGLRSEDDATATARGVKSLKDSPQGLFASHPMNAERMTYLADEAVKVGVGNDFDGAAEYEAAISHLWPMLIDDQIKLNDFGGSEFLLASLATNGWTGPLLYARGELYRARGRATDVQQSALFYRKATGMPDAPAQAWRGLGLALARNGDRPGAKPAIDEYLKRNPQAGDKPMLLMIAGEAQ</sequence>
<evidence type="ECO:0000313" key="9">
    <source>
        <dbReference type="Proteomes" id="UP000276254"/>
    </source>
</evidence>
<proteinExistence type="inferred from homology"/>
<reference evidence="8 9" key="1">
    <citation type="submission" date="2018-09" db="EMBL/GenBank/DDBJ databases">
        <title>Sphingomonas peninsula sp. nov., isolated from fildes peninsula, Antarctic soil.</title>
        <authorList>
            <person name="Yingchao G."/>
        </authorList>
    </citation>
    <scope>NUCLEOTIDE SEQUENCE [LARGE SCALE GENOMIC DNA]</scope>
    <source>
        <strain evidence="8 9">YZ-8</strain>
    </source>
</reference>
<comment type="similarity">
    <text evidence="6">Belongs to the peptidase M48 family.</text>
</comment>
<dbReference type="Pfam" id="PF01435">
    <property type="entry name" value="Peptidase_M48"/>
    <property type="match status" value="1"/>
</dbReference>
<dbReference type="GO" id="GO:0004222">
    <property type="term" value="F:metalloendopeptidase activity"/>
    <property type="evidence" value="ECO:0007669"/>
    <property type="project" value="InterPro"/>
</dbReference>
<comment type="cofactor">
    <cofactor evidence="6">
        <name>Zn(2+)</name>
        <dbReference type="ChEBI" id="CHEBI:29105"/>
    </cofactor>
    <text evidence="6">Binds 1 zinc ion per subunit.</text>
</comment>
<dbReference type="InterPro" id="IPR011990">
    <property type="entry name" value="TPR-like_helical_dom_sf"/>
</dbReference>
<dbReference type="GO" id="GO:0016020">
    <property type="term" value="C:membrane"/>
    <property type="evidence" value="ECO:0007669"/>
    <property type="project" value="TreeGrafter"/>
</dbReference>
<keyword evidence="1 6" id="KW-0645">Protease</keyword>
<keyword evidence="5 6" id="KW-0482">Metalloprotease</keyword>